<evidence type="ECO:0000256" key="2">
    <source>
        <dbReference type="ARBA" id="ARBA00022801"/>
    </source>
</evidence>
<dbReference type="AlphaFoldDB" id="A0A7C1FIN2"/>
<dbReference type="Gene3D" id="3.10.450.30">
    <property type="entry name" value="Microbial ribonucleases"/>
    <property type="match status" value="1"/>
</dbReference>
<keyword evidence="2" id="KW-0378">Hydrolase</keyword>
<dbReference type="SUPFAM" id="SSF53933">
    <property type="entry name" value="Microbial ribonucleases"/>
    <property type="match status" value="1"/>
</dbReference>
<protein>
    <submittedName>
        <fullName evidence="3">Uncharacterized protein</fullName>
    </submittedName>
</protein>
<dbReference type="GO" id="GO:0016787">
    <property type="term" value="F:hydrolase activity"/>
    <property type="evidence" value="ECO:0007669"/>
    <property type="project" value="UniProtKB-KW"/>
</dbReference>
<accession>A0A7C1FIN2</accession>
<dbReference type="Pfam" id="PF00545">
    <property type="entry name" value="Ribonuclease"/>
    <property type="match status" value="1"/>
</dbReference>
<name>A0A7C1FIN2_9CHLR</name>
<proteinExistence type="predicted"/>
<reference evidence="3" key="1">
    <citation type="journal article" date="2020" name="mSystems">
        <title>Genome- and Community-Level Interaction Insights into Carbon Utilization and Element Cycling Functions of Hydrothermarchaeota in Hydrothermal Sediment.</title>
        <authorList>
            <person name="Zhou Z."/>
            <person name="Liu Y."/>
            <person name="Xu W."/>
            <person name="Pan J."/>
            <person name="Luo Z.H."/>
            <person name="Li M."/>
        </authorList>
    </citation>
    <scope>NUCLEOTIDE SEQUENCE [LARGE SCALE GENOMIC DNA]</scope>
    <source>
        <strain evidence="3">SpSt-289</strain>
    </source>
</reference>
<evidence type="ECO:0000256" key="1">
    <source>
        <dbReference type="ARBA" id="ARBA00022722"/>
    </source>
</evidence>
<dbReference type="InterPro" id="IPR016191">
    <property type="entry name" value="Ribonuclease/ribotoxin"/>
</dbReference>
<gene>
    <name evidence="3" type="ORF">ENQ20_19675</name>
</gene>
<dbReference type="GO" id="GO:0004521">
    <property type="term" value="F:RNA endonuclease activity"/>
    <property type="evidence" value="ECO:0007669"/>
    <property type="project" value="InterPro"/>
</dbReference>
<dbReference type="EMBL" id="DSMG01000198">
    <property type="protein sequence ID" value="HDX33679.1"/>
    <property type="molecule type" value="Genomic_DNA"/>
</dbReference>
<dbReference type="InterPro" id="IPR000026">
    <property type="entry name" value="N1-like"/>
</dbReference>
<comment type="caution">
    <text evidence="3">The sequence shown here is derived from an EMBL/GenBank/DDBJ whole genome shotgun (WGS) entry which is preliminary data.</text>
</comment>
<evidence type="ECO:0000313" key="3">
    <source>
        <dbReference type="EMBL" id="HDX33679.1"/>
    </source>
</evidence>
<organism evidence="3">
    <name type="scientific">Caldilinea aerophila</name>
    <dbReference type="NCBI Taxonomy" id="133453"/>
    <lineage>
        <taxon>Bacteria</taxon>
        <taxon>Bacillati</taxon>
        <taxon>Chloroflexota</taxon>
        <taxon>Caldilineae</taxon>
        <taxon>Caldilineales</taxon>
        <taxon>Caldilineaceae</taxon>
        <taxon>Caldilinea</taxon>
    </lineage>
</organism>
<sequence>MQAALPAPVDILTASIAATTSVDASPVPSLTNAVAVTPARAPPAYIDGFPVITLDALPPEALDTLALIERGGPFPFRQDGTIFQNRERLLPLKPAGYYREYTVITPGASTRGARRIVAGAGGELYYTDDHYASFRRIWKP</sequence>
<keyword evidence="1" id="KW-0540">Nuclease</keyword>
<dbReference type="GO" id="GO:0003723">
    <property type="term" value="F:RNA binding"/>
    <property type="evidence" value="ECO:0007669"/>
    <property type="project" value="InterPro"/>
</dbReference>